<feature type="domain" description="Alcohol dehydrogenase-like N-terminal" evidence="8">
    <location>
        <begin position="47"/>
        <end position="150"/>
    </location>
</feature>
<reference evidence="10" key="1">
    <citation type="journal article" date="2019" name="Int. J. Syst. Evol. Microbiol.">
        <title>The Global Catalogue of Microorganisms (GCM) 10K type strain sequencing project: providing services to taxonomists for standard genome sequencing and annotation.</title>
        <authorList>
            <consortium name="The Broad Institute Genomics Platform"/>
            <consortium name="The Broad Institute Genome Sequencing Center for Infectious Disease"/>
            <person name="Wu L."/>
            <person name="Ma J."/>
        </authorList>
    </citation>
    <scope>NUCLEOTIDE SEQUENCE [LARGE SCALE GENOMIC DNA]</scope>
    <source>
        <strain evidence="10">JCM 4422</strain>
    </source>
</reference>
<name>A0ABQ2TWN8_9ACTN</name>
<proteinExistence type="inferred from homology"/>
<dbReference type="PANTHER" id="PTHR42813">
    <property type="entry name" value="ZINC-TYPE ALCOHOL DEHYDROGENASE-LIKE"/>
    <property type="match status" value="1"/>
</dbReference>
<evidence type="ECO:0000313" key="9">
    <source>
        <dbReference type="EMBL" id="GGT50478.1"/>
    </source>
</evidence>
<dbReference type="InterPro" id="IPR036291">
    <property type="entry name" value="NAD(P)-bd_dom_sf"/>
</dbReference>
<evidence type="ECO:0000259" key="8">
    <source>
        <dbReference type="Pfam" id="PF08240"/>
    </source>
</evidence>
<accession>A0ABQ2TWN8</accession>
<gene>
    <name evidence="9" type="ORF">GCM10010287_25470</name>
</gene>
<keyword evidence="10" id="KW-1185">Reference proteome</keyword>
<dbReference type="Pfam" id="PF00107">
    <property type="entry name" value="ADH_zinc_N"/>
    <property type="match status" value="1"/>
</dbReference>
<evidence type="ECO:0000256" key="6">
    <source>
        <dbReference type="RuleBase" id="RU361277"/>
    </source>
</evidence>
<dbReference type="EMBL" id="BMTZ01000006">
    <property type="protein sequence ID" value="GGT50478.1"/>
    <property type="molecule type" value="Genomic_DNA"/>
</dbReference>
<organism evidence="9 10">
    <name type="scientific">Streptomyces variabilis</name>
    <dbReference type="NCBI Taxonomy" id="67372"/>
    <lineage>
        <taxon>Bacteria</taxon>
        <taxon>Bacillati</taxon>
        <taxon>Actinomycetota</taxon>
        <taxon>Actinomycetes</taxon>
        <taxon>Kitasatosporales</taxon>
        <taxon>Streptomycetaceae</taxon>
        <taxon>Streptomyces</taxon>
        <taxon>Streptomyces griseoincarnatus group</taxon>
    </lineage>
</organism>
<dbReference type="PROSITE" id="PS00059">
    <property type="entry name" value="ADH_ZINC"/>
    <property type="match status" value="1"/>
</dbReference>
<feature type="domain" description="Alcohol dehydrogenase-like C-terminal" evidence="7">
    <location>
        <begin position="200"/>
        <end position="306"/>
    </location>
</feature>
<dbReference type="InterPro" id="IPR011032">
    <property type="entry name" value="GroES-like_sf"/>
</dbReference>
<comment type="similarity">
    <text evidence="2 6">Belongs to the zinc-containing alcohol dehydrogenase family.</text>
</comment>
<comment type="cofactor">
    <cofactor evidence="1 6">
        <name>Zn(2+)</name>
        <dbReference type="ChEBI" id="CHEBI:29105"/>
    </cofactor>
</comment>
<sequence>MPGGPYGATVDEGGHTVREWVTMRALVYHGPGRISWETVEDPVVEEPTDALVRVETTTICGTDLHILNGDLGDVAAGTVLGHEAVGEVVSTGSDVRRLQPGHRVIVSSVSACGRCLPCRDRMFGQCRGGGGWILGHLIHGTQAEYVRVPFADQSTHRLSFSGPADEAVLLSEVLPTAYEVGVRNGEVGPGDIVVVVGAGPVGLATVAIARLYSPRRVVAVDLSAARLDAAVRMGADAAETPGRMIAELYDGPGADVVVEASGEPDGFVLCTRAVRTGGHIAVVGTPGRSSTLHLESLWRKNVTISTGQVDTSSTPWLMELLRFGRLRVSPLITHTLRLDQAEEAYEVFAHGVTSGALKVALRLG</sequence>
<evidence type="ECO:0000256" key="1">
    <source>
        <dbReference type="ARBA" id="ARBA00001947"/>
    </source>
</evidence>
<dbReference type="Pfam" id="PF08240">
    <property type="entry name" value="ADH_N"/>
    <property type="match status" value="1"/>
</dbReference>
<dbReference type="Proteomes" id="UP000629911">
    <property type="component" value="Unassembled WGS sequence"/>
</dbReference>
<evidence type="ECO:0000256" key="3">
    <source>
        <dbReference type="ARBA" id="ARBA00022723"/>
    </source>
</evidence>
<evidence type="ECO:0000256" key="2">
    <source>
        <dbReference type="ARBA" id="ARBA00008072"/>
    </source>
</evidence>
<keyword evidence="5" id="KW-0560">Oxidoreductase</keyword>
<dbReference type="Gene3D" id="3.40.50.720">
    <property type="entry name" value="NAD(P)-binding Rossmann-like Domain"/>
    <property type="match status" value="1"/>
</dbReference>
<evidence type="ECO:0000256" key="5">
    <source>
        <dbReference type="ARBA" id="ARBA00023002"/>
    </source>
</evidence>
<dbReference type="InterPro" id="IPR013149">
    <property type="entry name" value="ADH-like_C"/>
</dbReference>
<evidence type="ECO:0000256" key="4">
    <source>
        <dbReference type="ARBA" id="ARBA00022833"/>
    </source>
</evidence>
<protein>
    <submittedName>
        <fullName evidence="9">Alcohol dehydrogenase</fullName>
    </submittedName>
</protein>
<dbReference type="InterPro" id="IPR013154">
    <property type="entry name" value="ADH-like_N"/>
</dbReference>
<evidence type="ECO:0000313" key="10">
    <source>
        <dbReference type="Proteomes" id="UP000629911"/>
    </source>
</evidence>
<keyword evidence="4 6" id="KW-0862">Zinc</keyword>
<evidence type="ECO:0000259" key="7">
    <source>
        <dbReference type="Pfam" id="PF00107"/>
    </source>
</evidence>
<dbReference type="SUPFAM" id="SSF50129">
    <property type="entry name" value="GroES-like"/>
    <property type="match status" value="1"/>
</dbReference>
<comment type="caution">
    <text evidence="9">The sequence shown here is derived from an EMBL/GenBank/DDBJ whole genome shotgun (WGS) entry which is preliminary data.</text>
</comment>
<dbReference type="Gene3D" id="3.90.180.10">
    <property type="entry name" value="Medium-chain alcohol dehydrogenases, catalytic domain"/>
    <property type="match status" value="1"/>
</dbReference>
<dbReference type="PANTHER" id="PTHR42813:SF4">
    <property type="entry name" value="NADP-DEPENDENT ISOPROPANOL DEHYDROGENASE"/>
    <property type="match status" value="1"/>
</dbReference>
<dbReference type="InterPro" id="IPR002328">
    <property type="entry name" value="ADH_Zn_CS"/>
</dbReference>
<keyword evidence="3 6" id="KW-0479">Metal-binding</keyword>
<dbReference type="SUPFAM" id="SSF51735">
    <property type="entry name" value="NAD(P)-binding Rossmann-fold domains"/>
    <property type="match status" value="1"/>
</dbReference>